<evidence type="ECO:0000259" key="8">
    <source>
        <dbReference type="PROSITE" id="PS51032"/>
    </source>
</evidence>
<dbReference type="InterPro" id="IPR001471">
    <property type="entry name" value="AP2/ERF_dom"/>
</dbReference>
<dbReference type="InterPro" id="IPR050913">
    <property type="entry name" value="AP2/ERF_ERF"/>
</dbReference>
<evidence type="ECO:0000313" key="10">
    <source>
        <dbReference type="Proteomes" id="UP001632038"/>
    </source>
</evidence>
<evidence type="ECO:0000313" key="9">
    <source>
        <dbReference type="EMBL" id="KAL3652422.1"/>
    </source>
</evidence>
<comment type="caution">
    <text evidence="9">The sequence shown here is derived from an EMBL/GenBank/DDBJ whole genome shotgun (WGS) entry which is preliminary data.</text>
</comment>
<keyword evidence="10" id="KW-1185">Reference proteome</keyword>
<keyword evidence="3" id="KW-0805">Transcription regulation</keyword>
<dbReference type="PANTHER" id="PTHR31194:SF202">
    <property type="entry name" value="ETHYLENE-RESPONSIVE TRANSCRIPTION FACTOR ERF070"/>
    <property type="match status" value="1"/>
</dbReference>
<comment type="subcellular location">
    <subcellularLocation>
        <location evidence="1">Nucleus</location>
    </subcellularLocation>
</comment>
<dbReference type="PROSITE" id="PS51032">
    <property type="entry name" value="AP2_ERF"/>
    <property type="match status" value="1"/>
</dbReference>
<protein>
    <recommendedName>
        <fullName evidence="8">AP2/ERF domain-containing protein</fullName>
    </recommendedName>
</protein>
<organism evidence="9 10">
    <name type="scientific">Castilleja foliolosa</name>
    <dbReference type="NCBI Taxonomy" id="1961234"/>
    <lineage>
        <taxon>Eukaryota</taxon>
        <taxon>Viridiplantae</taxon>
        <taxon>Streptophyta</taxon>
        <taxon>Embryophyta</taxon>
        <taxon>Tracheophyta</taxon>
        <taxon>Spermatophyta</taxon>
        <taxon>Magnoliopsida</taxon>
        <taxon>eudicotyledons</taxon>
        <taxon>Gunneridae</taxon>
        <taxon>Pentapetalae</taxon>
        <taxon>asterids</taxon>
        <taxon>lamiids</taxon>
        <taxon>Lamiales</taxon>
        <taxon>Orobanchaceae</taxon>
        <taxon>Pedicularideae</taxon>
        <taxon>Castillejinae</taxon>
        <taxon>Castilleja</taxon>
    </lineage>
</organism>
<dbReference type="SUPFAM" id="SSF54171">
    <property type="entry name" value="DNA-binding domain"/>
    <property type="match status" value="1"/>
</dbReference>
<dbReference type="SMART" id="SM00380">
    <property type="entry name" value="AP2"/>
    <property type="match status" value="1"/>
</dbReference>
<keyword evidence="4" id="KW-0238">DNA-binding</keyword>
<dbReference type="GO" id="GO:0005634">
    <property type="term" value="C:nucleus"/>
    <property type="evidence" value="ECO:0007669"/>
    <property type="project" value="UniProtKB-SubCell"/>
</dbReference>
<name>A0ABD3EDQ1_9LAMI</name>
<dbReference type="GO" id="GO:0003677">
    <property type="term" value="F:DNA binding"/>
    <property type="evidence" value="ECO:0007669"/>
    <property type="project" value="UniProtKB-KW"/>
</dbReference>
<evidence type="ECO:0000256" key="2">
    <source>
        <dbReference type="ARBA" id="ARBA00022821"/>
    </source>
</evidence>
<dbReference type="CDD" id="cd00018">
    <property type="entry name" value="AP2"/>
    <property type="match status" value="1"/>
</dbReference>
<feature type="domain" description="AP2/ERF" evidence="8">
    <location>
        <begin position="10"/>
        <end position="67"/>
    </location>
</feature>
<dbReference type="Pfam" id="PF00847">
    <property type="entry name" value="AP2"/>
    <property type="match status" value="1"/>
</dbReference>
<evidence type="ECO:0000256" key="6">
    <source>
        <dbReference type="ARBA" id="ARBA00023242"/>
    </source>
</evidence>
<keyword evidence="2" id="KW-0611">Plant defense</keyword>
<keyword evidence="6" id="KW-0539">Nucleus</keyword>
<dbReference type="InterPro" id="IPR016177">
    <property type="entry name" value="DNA-bd_dom_sf"/>
</dbReference>
<keyword evidence="5" id="KW-0804">Transcription</keyword>
<dbReference type="FunFam" id="3.30.730.10:FF:000001">
    <property type="entry name" value="Ethylene-responsive transcription factor 2"/>
    <property type="match status" value="1"/>
</dbReference>
<dbReference type="EMBL" id="JAVIJP010000005">
    <property type="protein sequence ID" value="KAL3652422.1"/>
    <property type="molecule type" value="Genomic_DNA"/>
</dbReference>
<evidence type="ECO:0000256" key="3">
    <source>
        <dbReference type="ARBA" id="ARBA00023015"/>
    </source>
</evidence>
<dbReference type="Gene3D" id="3.30.730.10">
    <property type="entry name" value="AP2/ERF domain"/>
    <property type="match status" value="1"/>
</dbReference>
<dbReference type="InterPro" id="IPR036955">
    <property type="entry name" value="AP2/ERF_dom_sf"/>
</dbReference>
<feature type="region of interest" description="Disordered" evidence="7">
    <location>
        <begin position="112"/>
        <end position="134"/>
    </location>
</feature>
<dbReference type="PANTHER" id="PTHR31194">
    <property type="entry name" value="SHN SHINE , DNA BINDING / TRANSCRIPTION FACTOR"/>
    <property type="match status" value="1"/>
</dbReference>
<evidence type="ECO:0000256" key="7">
    <source>
        <dbReference type="SAM" id="MobiDB-lite"/>
    </source>
</evidence>
<dbReference type="AlphaFoldDB" id="A0ABD3EDQ1"/>
<dbReference type="Proteomes" id="UP001632038">
    <property type="component" value="Unassembled WGS sequence"/>
</dbReference>
<proteinExistence type="predicted"/>
<evidence type="ECO:0000256" key="4">
    <source>
        <dbReference type="ARBA" id="ARBA00023125"/>
    </source>
</evidence>
<gene>
    <name evidence="9" type="ORF">CASFOL_002103</name>
</gene>
<sequence>MEDKGGGERKFRGVRRRPWGKWAAEIRDPSKKARLWLGTYDTAEEAAMVYDNAAIKLRGPDALTNFSAPPVKSLTPNVNVASVSGVGYDSGEESPNLCSPTSVLRFRTEYVEPSRSDSVQEAGNRADPEPEPCGSVDLAVSEADPVLEPVQEIVECQGETSMVPDYSNDYLPMDIPFLDDFFNFQPQDQLLFDDFTTNCSNHEKTEDFTMWVDQFPILESTFQESNFGEFGDSFQDLDLHNVDDYFQDVVDEVDEVLV</sequence>
<evidence type="ECO:0000256" key="1">
    <source>
        <dbReference type="ARBA" id="ARBA00004123"/>
    </source>
</evidence>
<dbReference type="PRINTS" id="PR00367">
    <property type="entry name" value="ETHRSPELEMNT"/>
</dbReference>
<accession>A0ABD3EDQ1</accession>
<dbReference type="GO" id="GO:0006952">
    <property type="term" value="P:defense response"/>
    <property type="evidence" value="ECO:0007669"/>
    <property type="project" value="UniProtKB-KW"/>
</dbReference>
<evidence type="ECO:0000256" key="5">
    <source>
        <dbReference type="ARBA" id="ARBA00023163"/>
    </source>
</evidence>
<reference evidence="10" key="1">
    <citation type="journal article" date="2024" name="IScience">
        <title>Strigolactones Initiate the Formation of Haustorium-like Structures in Castilleja.</title>
        <authorList>
            <person name="Buerger M."/>
            <person name="Peterson D."/>
            <person name="Chory J."/>
        </authorList>
    </citation>
    <scope>NUCLEOTIDE SEQUENCE [LARGE SCALE GENOMIC DNA]</scope>
</reference>